<dbReference type="GO" id="GO:0005829">
    <property type="term" value="C:cytosol"/>
    <property type="evidence" value="ECO:0007669"/>
    <property type="project" value="TreeGrafter"/>
</dbReference>
<dbReference type="GO" id="GO:0003755">
    <property type="term" value="F:peptidyl-prolyl cis-trans isomerase activity"/>
    <property type="evidence" value="ECO:0007669"/>
    <property type="project" value="UniProtKB-UniRule"/>
</dbReference>
<dbReference type="SUPFAM" id="SSF50891">
    <property type="entry name" value="Cyclophilin-like"/>
    <property type="match status" value="1"/>
</dbReference>
<keyword evidence="5" id="KW-0812">Transmembrane</keyword>
<name>A0AAW2YVW6_9EUKA</name>
<comment type="catalytic activity">
    <reaction evidence="1 4">
        <text>[protein]-peptidylproline (omega=180) = [protein]-peptidylproline (omega=0)</text>
        <dbReference type="Rhea" id="RHEA:16237"/>
        <dbReference type="Rhea" id="RHEA-COMP:10747"/>
        <dbReference type="Rhea" id="RHEA-COMP:10748"/>
        <dbReference type="ChEBI" id="CHEBI:83833"/>
        <dbReference type="ChEBI" id="CHEBI:83834"/>
        <dbReference type="EC" id="5.2.1.8"/>
    </reaction>
</comment>
<comment type="function">
    <text evidence="4">PPIases accelerate the folding of proteins. It catalyzes the cis-trans isomerization of proline imidic peptide bonds in oligopeptides.</text>
</comment>
<evidence type="ECO:0000313" key="7">
    <source>
        <dbReference type="EMBL" id="KAL0481174.1"/>
    </source>
</evidence>
<keyword evidence="2 4" id="KW-0697">Rotamase</keyword>
<reference evidence="7 8" key="1">
    <citation type="submission" date="2024-03" db="EMBL/GenBank/DDBJ databases">
        <title>The Acrasis kona genome and developmental transcriptomes reveal deep origins of eukaryotic multicellular pathways.</title>
        <authorList>
            <person name="Sheikh S."/>
            <person name="Fu C.-J."/>
            <person name="Brown M.W."/>
            <person name="Baldauf S.L."/>
        </authorList>
    </citation>
    <scope>NUCLEOTIDE SEQUENCE [LARGE SCALE GENOMIC DNA]</scope>
    <source>
        <strain evidence="7 8">ATCC MYA-3509</strain>
    </source>
</reference>
<dbReference type="GO" id="GO:0016018">
    <property type="term" value="F:cyclosporin A binding"/>
    <property type="evidence" value="ECO:0007669"/>
    <property type="project" value="TreeGrafter"/>
</dbReference>
<keyword evidence="5" id="KW-0472">Membrane</keyword>
<dbReference type="InterPro" id="IPR029000">
    <property type="entry name" value="Cyclophilin-like_dom_sf"/>
</dbReference>
<dbReference type="PROSITE" id="PS50072">
    <property type="entry name" value="CSA_PPIASE_2"/>
    <property type="match status" value="1"/>
</dbReference>
<dbReference type="EMBL" id="JAOPGA020000734">
    <property type="protein sequence ID" value="KAL0481174.1"/>
    <property type="molecule type" value="Genomic_DNA"/>
</dbReference>
<dbReference type="InterPro" id="IPR020892">
    <property type="entry name" value="Cyclophilin-type_PPIase_CS"/>
</dbReference>
<evidence type="ECO:0000256" key="5">
    <source>
        <dbReference type="SAM" id="Phobius"/>
    </source>
</evidence>
<dbReference type="PROSITE" id="PS00170">
    <property type="entry name" value="CSA_PPIASE_1"/>
    <property type="match status" value="1"/>
</dbReference>
<evidence type="ECO:0000256" key="3">
    <source>
        <dbReference type="ARBA" id="ARBA00023235"/>
    </source>
</evidence>
<dbReference type="PANTHER" id="PTHR11071:SF561">
    <property type="entry name" value="PEPTIDYL-PROLYL CIS-TRANS ISOMERASE D-RELATED"/>
    <property type="match status" value="1"/>
</dbReference>
<accession>A0AAW2YVW6</accession>
<evidence type="ECO:0000256" key="2">
    <source>
        <dbReference type="ARBA" id="ARBA00023110"/>
    </source>
</evidence>
<gene>
    <name evidence="7" type="ORF">AKO1_012626</name>
</gene>
<keyword evidence="5" id="KW-1133">Transmembrane helix</keyword>
<evidence type="ECO:0000256" key="4">
    <source>
        <dbReference type="RuleBase" id="RU363019"/>
    </source>
</evidence>
<feature type="transmembrane region" description="Helical" evidence="5">
    <location>
        <begin position="12"/>
        <end position="30"/>
    </location>
</feature>
<dbReference type="Pfam" id="PF00160">
    <property type="entry name" value="Pro_isomerase"/>
    <property type="match status" value="1"/>
</dbReference>
<dbReference type="Gene3D" id="2.40.100.10">
    <property type="entry name" value="Cyclophilin-like"/>
    <property type="match status" value="1"/>
</dbReference>
<evidence type="ECO:0000313" key="8">
    <source>
        <dbReference type="Proteomes" id="UP001431209"/>
    </source>
</evidence>
<comment type="caution">
    <text evidence="7">The sequence shown here is derived from an EMBL/GenBank/DDBJ whole genome shotgun (WGS) entry which is preliminary data.</text>
</comment>
<keyword evidence="3 4" id="KW-0413">Isomerase</keyword>
<dbReference type="FunFam" id="2.40.100.10:FF:000025">
    <property type="entry name" value="Peptidyl-prolyl cis-trans isomerase CYP19-2"/>
    <property type="match status" value="1"/>
</dbReference>
<organism evidence="7 8">
    <name type="scientific">Acrasis kona</name>
    <dbReference type="NCBI Taxonomy" id="1008807"/>
    <lineage>
        <taxon>Eukaryota</taxon>
        <taxon>Discoba</taxon>
        <taxon>Heterolobosea</taxon>
        <taxon>Tetramitia</taxon>
        <taxon>Eutetramitia</taxon>
        <taxon>Acrasidae</taxon>
        <taxon>Acrasis</taxon>
    </lineage>
</organism>
<dbReference type="Proteomes" id="UP001431209">
    <property type="component" value="Unassembled WGS sequence"/>
</dbReference>
<evidence type="ECO:0000259" key="6">
    <source>
        <dbReference type="PROSITE" id="PS50072"/>
    </source>
</evidence>
<keyword evidence="8" id="KW-1185">Reference proteome</keyword>
<evidence type="ECO:0000256" key="1">
    <source>
        <dbReference type="ARBA" id="ARBA00000971"/>
    </source>
</evidence>
<dbReference type="InterPro" id="IPR002130">
    <property type="entry name" value="Cyclophilin-type_PPIase_dom"/>
</dbReference>
<dbReference type="EC" id="5.2.1.8" evidence="4"/>
<dbReference type="AlphaFoldDB" id="A0AAW2YVW6"/>
<dbReference type="PRINTS" id="PR00153">
    <property type="entry name" value="CSAPPISMRASE"/>
</dbReference>
<protein>
    <recommendedName>
        <fullName evidence="4">Peptidyl-prolyl cis-trans isomerase</fullName>
        <shortName evidence="4">PPIase</shortName>
        <ecNumber evidence="4">5.2.1.8</ecNumber>
    </recommendedName>
</protein>
<dbReference type="GO" id="GO:0006457">
    <property type="term" value="P:protein folding"/>
    <property type="evidence" value="ECO:0007669"/>
    <property type="project" value="InterPro"/>
</dbReference>
<proteinExistence type="inferred from homology"/>
<sequence length="216" mass="24279">MTTQNKSSRILWAIRIAIFLSLTVLIFLWFKLNPLSKSFKQYDMLDSSNPLMYLDVSIGGENIGRIIIELYSHITPKTAENWRQLCVGGFQKDGKEYTFKKNKFHRIIKDFIVQAGDLISGDGTGSISIYGDRMEDENFIVSHDQPGVISMANHGPNTGGSQWCIFLHRSLYIDGKAVAFAKVVKGMEVVYKMHVAETVKDVPVKPVVIEDCGQLS</sequence>
<dbReference type="PANTHER" id="PTHR11071">
    <property type="entry name" value="PEPTIDYL-PROLYL CIS-TRANS ISOMERASE"/>
    <property type="match status" value="1"/>
</dbReference>
<feature type="domain" description="PPIase cyclophilin-type" evidence="6">
    <location>
        <begin position="53"/>
        <end position="214"/>
    </location>
</feature>
<comment type="similarity">
    <text evidence="4">Belongs to the cyclophilin-type PPIase family.</text>
</comment>